<comment type="caution">
    <text evidence="2">The sequence shown here is derived from an EMBL/GenBank/DDBJ whole genome shotgun (WGS) entry which is preliminary data.</text>
</comment>
<name>A0A9X3AGW3_9PSEU</name>
<dbReference type="PANTHER" id="PTHR23131">
    <property type="entry name" value="ENDORIBONUCLEASE LACTB2"/>
    <property type="match status" value="1"/>
</dbReference>
<dbReference type="Pfam" id="PF00753">
    <property type="entry name" value="Lactamase_B"/>
    <property type="match status" value="1"/>
</dbReference>
<dbReference type="Proteomes" id="UP001141259">
    <property type="component" value="Unassembled WGS sequence"/>
</dbReference>
<gene>
    <name evidence="2" type="ORF">NZH93_27575</name>
</gene>
<proteinExistence type="predicted"/>
<evidence type="ECO:0000313" key="2">
    <source>
        <dbReference type="EMBL" id="MCS7480632.1"/>
    </source>
</evidence>
<dbReference type="InterPro" id="IPR036866">
    <property type="entry name" value="RibonucZ/Hydroxyglut_hydro"/>
</dbReference>
<sequence>MPDAKHAWTEQGAYEVAPGVHRIPLPLPMDGLRAVNVYAVEDGDGLVLIDSGWALDEARERLESSLDSIGFGLEQVHRFLVTHLHRDHYTMAITLRKLFGAKVALGIGEQPSLEKILSGRADGQLAELARWGAGSVADELREAYKNFDRSEATRGYEEPDEWLDGTTDIALRSRVLRAVPTPGHTNGHVVYVDAESSLLFAGDHVLPHITPSIGFEPARSELPLGDYLDSLRLMRSYPDMRLLPAHGPVAPSVHARVDELVAHHEDRLGATLDAVLSGAVTTHEAARKLGWTSRQRRFEDLGLFDRILATGETGAHLDVLVVRGELESSVVDGVVEYAPVRRAAAER</sequence>
<dbReference type="EMBL" id="JANYMP010000014">
    <property type="protein sequence ID" value="MCS7480632.1"/>
    <property type="molecule type" value="Genomic_DNA"/>
</dbReference>
<dbReference type="SUPFAM" id="SSF56281">
    <property type="entry name" value="Metallo-hydrolase/oxidoreductase"/>
    <property type="match status" value="1"/>
</dbReference>
<dbReference type="RefSeq" id="WP_259626120.1">
    <property type="nucleotide sequence ID" value="NZ_JANYMP010000014.1"/>
</dbReference>
<dbReference type="InterPro" id="IPR050662">
    <property type="entry name" value="Sec-metab_biosynth-thioest"/>
</dbReference>
<organism evidence="2 3">
    <name type="scientific">Umezawaea endophytica</name>
    <dbReference type="NCBI Taxonomy" id="1654476"/>
    <lineage>
        <taxon>Bacteria</taxon>
        <taxon>Bacillati</taxon>
        <taxon>Actinomycetota</taxon>
        <taxon>Actinomycetes</taxon>
        <taxon>Pseudonocardiales</taxon>
        <taxon>Pseudonocardiaceae</taxon>
        <taxon>Umezawaea</taxon>
    </lineage>
</organism>
<dbReference type="PANTHER" id="PTHR23131:SF4">
    <property type="entry name" value="METALLO-BETA-LACTAMASE SUPERFAMILY POTEIN"/>
    <property type="match status" value="1"/>
</dbReference>
<dbReference type="SMART" id="SM00849">
    <property type="entry name" value="Lactamase_B"/>
    <property type="match status" value="1"/>
</dbReference>
<reference evidence="2" key="1">
    <citation type="submission" date="2022-08" db="EMBL/GenBank/DDBJ databases">
        <authorList>
            <person name="Tistechok S."/>
            <person name="Samborskyy M."/>
            <person name="Roman I."/>
        </authorList>
    </citation>
    <scope>NUCLEOTIDE SEQUENCE</scope>
    <source>
        <strain evidence="2">DSM 103496</strain>
    </source>
</reference>
<keyword evidence="3" id="KW-1185">Reference proteome</keyword>
<evidence type="ECO:0000259" key="1">
    <source>
        <dbReference type="SMART" id="SM00849"/>
    </source>
</evidence>
<dbReference type="Gene3D" id="3.60.15.10">
    <property type="entry name" value="Ribonuclease Z/Hydroxyacylglutathione hydrolase-like"/>
    <property type="match status" value="1"/>
</dbReference>
<evidence type="ECO:0000313" key="3">
    <source>
        <dbReference type="Proteomes" id="UP001141259"/>
    </source>
</evidence>
<dbReference type="AlphaFoldDB" id="A0A9X3AGW3"/>
<accession>A0A9X3AGW3</accession>
<feature type="domain" description="Metallo-beta-lactamase" evidence="1">
    <location>
        <begin position="34"/>
        <end position="246"/>
    </location>
</feature>
<dbReference type="InterPro" id="IPR001279">
    <property type="entry name" value="Metallo-B-lactamas"/>
</dbReference>
<protein>
    <submittedName>
        <fullName evidence="2">MBL fold metallo-hydrolase</fullName>
    </submittedName>
</protein>